<gene>
    <name evidence="2" type="ORF">ABE65_006510</name>
</gene>
<accession>A0A160ILK2</accession>
<dbReference type="AlphaFoldDB" id="A0A160ILK2"/>
<name>A0A160ILK2_9BACL</name>
<organism evidence="2 3">
    <name type="scientific">Fictibacillus phosphorivorans</name>
    <dbReference type="NCBI Taxonomy" id="1221500"/>
    <lineage>
        <taxon>Bacteria</taxon>
        <taxon>Bacillati</taxon>
        <taxon>Bacillota</taxon>
        <taxon>Bacilli</taxon>
        <taxon>Bacillales</taxon>
        <taxon>Fictibacillaceae</taxon>
        <taxon>Fictibacillus</taxon>
    </lineage>
</organism>
<dbReference type="Pfam" id="PF04316">
    <property type="entry name" value="FlgM"/>
    <property type="match status" value="1"/>
</dbReference>
<dbReference type="InterPro" id="IPR031316">
    <property type="entry name" value="FlgM_C"/>
</dbReference>
<feature type="domain" description="Anti-sigma-28 factor FlgM C-terminal" evidence="1">
    <location>
        <begin position="32"/>
        <end position="79"/>
    </location>
</feature>
<dbReference type="Proteomes" id="UP000076623">
    <property type="component" value="Chromosome"/>
</dbReference>
<dbReference type="RefSeq" id="WP_066392646.1">
    <property type="nucleotide sequence ID" value="NZ_CP015378.1"/>
</dbReference>
<reference evidence="2 3" key="1">
    <citation type="submission" date="2016-04" db="EMBL/GenBank/DDBJ databases">
        <title>Complete genome sequence of Fictibacillus phosphorivorans G25-29, a strain toxic to nematodes.</title>
        <authorList>
            <person name="Zheng Z."/>
        </authorList>
    </citation>
    <scope>NUCLEOTIDE SEQUENCE [LARGE SCALE GENOMIC DNA]</scope>
    <source>
        <strain evidence="2 3">G25-29</strain>
    </source>
</reference>
<dbReference type="EMBL" id="CP015378">
    <property type="protein sequence ID" value="ANC76470.1"/>
    <property type="molecule type" value="Genomic_DNA"/>
</dbReference>
<evidence type="ECO:0000259" key="1">
    <source>
        <dbReference type="Pfam" id="PF04316"/>
    </source>
</evidence>
<evidence type="ECO:0000313" key="3">
    <source>
        <dbReference type="Proteomes" id="UP000076623"/>
    </source>
</evidence>
<dbReference type="InterPro" id="IPR035890">
    <property type="entry name" value="Anti-sigma-28_factor_FlgM_sf"/>
</dbReference>
<dbReference type="KEGG" id="fpn:ABE65_006510"/>
<keyword evidence="3" id="KW-1185">Reference proteome</keyword>
<dbReference type="SUPFAM" id="SSF101498">
    <property type="entry name" value="Anti-sigma factor FlgM"/>
    <property type="match status" value="1"/>
</dbReference>
<proteinExistence type="predicted"/>
<evidence type="ECO:0000313" key="2">
    <source>
        <dbReference type="EMBL" id="ANC76470.1"/>
    </source>
</evidence>
<dbReference type="STRING" id="1221500.ABE65_006510"/>
<protein>
    <recommendedName>
        <fullName evidence="1">Anti-sigma-28 factor FlgM C-terminal domain-containing protein</fullName>
    </recommendedName>
</protein>
<sequence>MRIDGQQPVQRKYDVNKVYQQPSVKPPSFAKDELYISNEAKVLHENAQLNIREQKLLDIKKRIDAGEYQIDAQAIAKKISQFYSN</sequence>